<proteinExistence type="predicted"/>
<dbReference type="Pfam" id="PF05719">
    <property type="entry name" value="GPP34"/>
    <property type="match status" value="1"/>
</dbReference>
<evidence type="ECO:0000256" key="2">
    <source>
        <dbReference type="ARBA" id="ARBA00023034"/>
    </source>
</evidence>
<dbReference type="Gene3D" id="1.10.3630.10">
    <property type="entry name" value="yeast vps74-n-term truncation variant domain like"/>
    <property type="match status" value="1"/>
</dbReference>
<dbReference type="RefSeq" id="WP_175562010.1">
    <property type="nucleotide sequence ID" value="NZ_FRFD01000004.1"/>
</dbReference>
<protein>
    <submittedName>
        <fullName evidence="5">Golgi phosphoprotein 3 (GPP34)</fullName>
    </submittedName>
</protein>
<dbReference type="InterPro" id="IPR038261">
    <property type="entry name" value="GPP34-like_sf"/>
</dbReference>
<dbReference type="GO" id="GO:0012505">
    <property type="term" value="C:endomembrane system"/>
    <property type="evidence" value="ECO:0007669"/>
    <property type="project" value="UniProtKB-ARBA"/>
</dbReference>
<dbReference type="Proteomes" id="UP000184612">
    <property type="component" value="Unassembled WGS sequence"/>
</dbReference>
<accession>A0A1M7Y4V6</accession>
<dbReference type="STRING" id="1121345.SAMN02745217_01520"/>
<keyword evidence="6" id="KW-1185">Reference proteome</keyword>
<gene>
    <name evidence="5" type="ORF">SAMN02745217_01520</name>
</gene>
<keyword evidence="3" id="KW-0446">Lipid-binding</keyword>
<organism evidence="5 6">
    <name type="scientific">Anaerocolumna xylanovorans DSM 12503</name>
    <dbReference type="NCBI Taxonomy" id="1121345"/>
    <lineage>
        <taxon>Bacteria</taxon>
        <taxon>Bacillati</taxon>
        <taxon>Bacillota</taxon>
        <taxon>Clostridia</taxon>
        <taxon>Lachnospirales</taxon>
        <taxon>Lachnospiraceae</taxon>
        <taxon>Anaerocolumna</taxon>
    </lineage>
</organism>
<evidence type="ECO:0000256" key="4">
    <source>
        <dbReference type="ARBA" id="ARBA00023136"/>
    </source>
</evidence>
<evidence type="ECO:0000313" key="6">
    <source>
        <dbReference type="Proteomes" id="UP000184612"/>
    </source>
</evidence>
<evidence type="ECO:0000256" key="1">
    <source>
        <dbReference type="ARBA" id="ARBA00004255"/>
    </source>
</evidence>
<dbReference type="GO" id="GO:0005737">
    <property type="term" value="C:cytoplasm"/>
    <property type="evidence" value="ECO:0007669"/>
    <property type="project" value="UniProtKB-ARBA"/>
</dbReference>
<keyword evidence="2" id="KW-0333">Golgi apparatus</keyword>
<dbReference type="EMBL" id="FRFD01000004">
    <property type="protein sequence ID" value="SHO47390.1"/>
    <property type="molecule type" value="Genomic_DNA"/>
</dbReference>
<dbReference type="GO" id="GO:0070273">
    <property type="term" value="F:phosphatidylinositol-4-phosphate binding"/>
    <property type="evidence" value="ECO:0007669"/>
    <property type="project" value="InterPro"/>
</dbReference>
<evidence type="ECO:0000256" key="3">
    <source>
        <dbReference type="ARBA" id="ARBA00023121"/>
    </source>
</evidence>
<sequence length="229" mass="25954">MEKLSYIQQYFICVVNEKGNISKLKGVSVAACLVVGEITELISRGYVIWDEKDRLSVAKPFDDNLTYLKPIYEAIAYFKKSEDVMCIVDMYASNIRLMGNYRKASLNDLLSPIGNSLVTARCVSELPKKGLLRKETKYAPKPEIVTHIIEEIRRAFLENNVITDEMLCLAALLDKSGIIRNYFSRNETTFLEKRMKEARKSAAHASIKKILDYIDDVPKIVSGLDWSGG</sequence>
<dbReference type="InterPro" id="IPR008628">
    <property type="entry name" value="GPP34-like"/>
</dbReference>
<reference evidence="5 6" key="1">
    <citation type="submission" date="2016-12" db="EMBL/GenBank/DDBJ databases">
        <authorList>
            <person name="Song W.-J."/>
            <person name="Kurnit D.M."/>
        </authorList>
    </citation>
    <scope>NUCLEOTIDE SEQUENCE [LARGE SCALE GENOMIC DNA]</scope>
    <source>
        <strain evidence="5 6">DSM 12503</strain>
    </source>
</reference>
<name>A0A1M7Y4V6_9FIRM</name>
<dbReference type="AlphaFoldDB" id="A0A1M7Y4V6"/>
<comment type="subcellular location">
    <subcellularLocation>
        <location evidence="1">Golgi apparatus membrane</location>
        <topology evidence="1">Peripheral membrane protein</topology>
        <orientation evidence="1">Cytoplasmic side</orientation>
    </subcellularLocation>
</comment>
<keyword evidence="4" id="KW-0472">Membrane</keyword>
<evidence type="ECO:0000313" key="5">
    <source>
        <dbReference type="EMBL" id="SHO47390.1"/>
    </source>
</evidence>